<protein>
    <recommendedName>
        <fullName evidence="4">serine-type D-Ala-D-Ala carboxypeptidase</fullName>
        <ecNumber evidence="4">3.4.16.4</ecNumber>
    </recommendedName>
</protein>
<dbReference type="SMART" id="SM00936">
    <property type="entry name" value="PBP5_C"/>
    <property type="match status" value="1"/>
</dbReference>
<dbReference type="Gene3D" id="2.60.410.10">
    <property type="entry name" value="D-Ala-D-Ala carboxypeptidase, C-terminal domain"/>
    <property type="match status" value="1"/>
</dbReference>
<dbReference type="GO" id="GO:0008360">
    <property type="term" value="P:regulation of cell shape"/>
    <property type="evidence" value="ECO:0007669"/>
    <property type="project" value="UniProtKB-KW"/>
</dbReference>
<evidence type="ECO:0000256" key="14">
    <source>
        <dbReference type="PIRSR" id="PIRSR618044-2"/>
    </source>
</evidence>
<feature type="active site" description="Proton acceptor" evidence="13">
    <location>
        <position position="58"/>
    </location>
</feature>
<evidence type="ECO:0000256" key="15">
    <source>
        <dbReference type="RuleBase" id="RU004016"/>
    </source>
</evidence>
<dbReference type="GO" id="GO:0006508">
    <property type="term" value="P:proteolysis"/>
    <property type="evidence" value="ECO:0007669"/>
    <property type="project" value="UniProtKB-KW"/>
</dbReference>
<name>A0A944H979_DENI1</name>
<evidence type="ECO:0000313" key="18">
    <source>
        <dbReference type="EMBL" id="MBT0962155.1"/>
    </source>
</evidence>
<dbReference type="SUPFAM" id="SSF56601">
    <property type="entry name" value="beta-lactamase/transpeptidase-like"/>
    <property type="match status" value="1"/>
</dbReference>
<sequence>MRFLAALLFSLMSLSALAQSPQPPALAAKAWLLLDYGANQVLAAQNADQRVEPASLTKLMTAYLTFSAFKANTLARDQVVPVSERAWKMGGSRMFIEPRHEVTADQLVHGMIIQSGNDASVALAEVLAGSEEAFAELMNREAKRLGMTGTHFMNSTGMPDDQHYTTAKDLAILAAALMRDFPEDYRLYSEKEYTYNGIRQPNRNRLLWMDGTVDGVKTGHTEAAGYCLVSSAVRGPRRLISVVLGTDGDNVRAQESLKLLNFGFRFFDTVKLYENATPVSRFRVWKGTAEEVPVGFLQDFVLSVPKGQAEKLQVKLDSLQPIEAPVRKGQEVGSLTLTLDGNTIGTYPVVALEEVTLAGWFGRMWDAIRWWIKNL</sequence>
<evidence type="ECO:0000256" key="8">
    <source>
        <dbReference type="ARBA" id="ARBA00022801"/>
    </source>
</evidence>
<dbReference type="EMBL" id="JAEKFT010000014">
    <property type="protein sequence ID" value="MBT0962155.1"/>
    <property type="molecule type" value="Genomic_DNA"/>
</dbReference>
<comment type="function">
    <text evidence="1">Removes C-terminal D-alanyl residues from sugar-peptide cell wall precursors.</text>
</comment>
<reference evidence="19" key="1">
    <citation type="journal article" date="2022" name="ISME J.">
        <title>Genetic and phylogenetic analysis of dissimilatory iodate-reducing bacteria identifies potential niches across the world's oceans.</title>
        <authorList>
            <person name="Reyes-Umana V."/>
            <person name="Henning Z."/>
            <person name="Lee K."/>
            <person name="Barnum T.P."/>
            <person name="Coates J.D."/>
        </authorList>
    </citation>
    <scope>NUCLEOTIDE SEQUENCE [LARGE SCALE GENOMIC DNA]</scope>
    <source>
        <strain evidence="19">IR12</strain>
    </source>
</reference>
<keyword evidence="7 16" id="KW-0732">Signal</keyword>
<evidence type="ECO:0000256" key="6">
    <source>
        <dbReference type="ARBA" id="ARBA00022670"/>
    </source>
</evidence>
<dbReference type="InterPro" id="IPR037167">
    <property type="entry name" value="Peptidase_S11_C_sf"/>
</dbReference>
<evidence type="ECO:0000256" key="11">
    <source>
        <dbReference type="ARBA" id="ARBA00023316"/>
    </source>
</evidence>
<comment type="pathway">
    <text evidence="2">Cell wall biogenesis; peptidoglycan biosynthesis.</text>
</comment>
<evidence type="ECO:0000256" key="13">
    <source>
        <dbReference type="PIRSR" id="PIRSR618044-1"/>
    </source>
</evidence>
<dbReference type="SUPFAM" id="SSF69189">
    <property type="entry name" value="Penicillin-binding protein associated domain"/>
    <property type="match status" value="1"/>
</dbReference>
<evidence type="ECO:0000256" key="10">
    <source>
        <dbReference type="ARBA" id="ARBA00022984"/>
    </source>
</evidence>
<keyword evidence="10" id="KW-0573">Peptidoglycan synthesis</keyword>
<evidence type="ECO:0000256" key="1">
    <source>
        <dbReference type="ARBA" id="ARBA00003217"/>
    </source>
</evidence>
<keyword evidence="19" id="KW-1185">Reference proteome</keyword>
<feature type="active site" evidence="13">
    <location>
        <position position="115"/>
    </location>
</feature>
<keyword evidence="6" id="KW-0645">Protease</keyword>
<comment type="caution">
    <text evidence="18">The sequence shown here is derived from an EMBL/GenBank/DDBJ whole genome shotgun (WGS) entry which is preliminary data.</text>
</comment>
<gene>
    <name evidence="18" type="ORF">I8J34_13320</name>
</gene>
<evidence type="ECO:0000259" key="17">
    <source>
        <dbReference type="SMART" id="SM00936"/>
    </source>
</evidence>
<keyword evidence="11" id="KW-0961">Cell wall biogenesis/degradation</keyword>
<dbReference type="Proteomes" id="UP000694660">
    <property type="component" value="Unassembled WGS sequence"/>
</dbReference>
<dbReference type="GO" id="GO:0009252">
    <property type="term" value="P:peptidoglycan biosynthetic process"/>
    <property type="evidence" value="ECO:0007669"/>
    <property type="project" value="UniProtKB-KW"/>
</dbReference>
<dbReference type="InterPro" id="IPR012907">
    <property type="entry name" value="Peptidase_S11_C"/>
</dbReference>
<feature type="domain" description="Peptidase S11 D-Ala-D-Ala carboxypeptidase A C-terminal" evidence="17">
    <location>
        <begin position="267"/>
        <end position="357"/>
    </location>
</feature>
<evidence type="ECO:0000256" key="4">
    <source>
        <dbReference type="ARBA" id="ARBA00012448"/>
    </source>
</evidence>
<dbReference type="Gene3D" id="3.40.710.10">
    <property type="entry name" value="DD-peptidase/beta-lactamase superfamily"/>
    <property type="match status" value="1"/>
</dbReference>
<comment type="similarity">
    <text evidence="3 15">Belongs to the peptidase S11 family.</text>
</comment>
<dbReference type="PRINTS" id="PR00725">
    <property type="entry name" value="DADACBPTASE1"/>
</dbReference>
<evidence type="ECO:0000256" key="7">
    <source>
        <dbReference type="ARBA" id="ARBA00022729"/>
    </source>
</evidence>
<dbReference type="GO" id="GO:0009002">
    <property type="term" value="F:serine-type D-Ala-D-Ala carboxypeptidase activity"/>
    <property type="evidence" value="ECO:0007669"/>
    <property type="project" value="UniProtKB-EC"/>
</dbReference>
<accession>A0A944H979</accession>
<dbReference type="Pfam" id="PF07943">
    <property type="entry name" value="PBP5_C"/>
    <property type="match status" value="1"/>
</dbReference>
<dbReference type="AlphaFoldDB" id="A0A944H979"/>
<evidence type="ECO:0000256" key="16">
    <source>
        <dbReference type="SAM" id="SignalP"/>
    </source>
</evidence>
<dbReference type="InterPro" id="IPR015956">
    <property type="entry name" value="Peniciliin-bd_prot_C_sf"/>
</dbReference>
<evidence type="ECO:0000256" key="2">
    <source>
        <dbReference type="ARBA" id="ARBA00004752"/>
    </source>
</evidence>
<feature type="signal peptide" evidence="16">
    <location>
        <begin position="1"/>
        <end position="18"/>
    </location>
</feature>
<dbReference type="GO" id="GO:0071555">
    <property type="term" value="P:cell wall organization"/>
    <property type="evidence" value="ECO:0007669"/>
    <property type="project" value="UniProtKB-KW"/>
</dbReference>
<organism evidence="18 19">
    <name type="scientific">Denitromonas iodatirespirans</name>
    <dbReference type="NCBI Taxonomy" id="2795389"/>
    <lineage>
        <taxon>Bacteria</taxon>
        <taxon>Pseudomonadati</taxon>
        <taxon>Pseudomonadota</taxon>
        <taxon>Betaproteobacteria</taxon>
        <taxon>Rhodocyclales</taxon>
        <taxon>Zoogloeaceae</taxon>
        <taxon>Denitromonas</taxon>
    </lineage>
</organism>
<dbReference type="RefSeq" id="WP_214362066.1">
    <property type="nucleotide sequence ID" value="NZ_JAEKFT010000014.1"/>
</dbReference>
<feature type="chain" id="PRO_5037162032" description="serine-type D-Ala-D-Ala carboxypeptidase" evidence="16">
    <location>
        <begin position="19"/>
        <end position="375"/>
    </location>
</feature>
<comment type="catalytic activity">
    <reaction evidence="12">
        <text>Preferential cleavage: (Ac)2-L-Lys-D-Ala-|-D-Ala. Also transpeptidation of peptidyl-alanyl moieties that are N-acyl substituents of D-alanine.</text>
        <dbReference type="EC" id="3.4.16.4"/>
    </reaction>
</comment>
<dbReference type="PANTHER" id="PTHR21581">
    <property type="entry name" value="D-ALANYL-D-ALANINE CARBOXYPEPTIDASE"/>
    <property type="match status" value="1"/>
</dbReference>
<dbReference type="EC" id="3.4.16.4" evidence="4"/>
<feature type="binding site" evidence="14">
    <location>
        <position position="217"/>
    </location>
    <ligand>
        <name>substrate</name>
    </ligand>
</feature>
<evidence type="ECO:0000256" key="3">
    <source>
        <dbReference type="ARBA" id="ARBA00007164"/>
    </source>
</evidence>
<keyword evidence="8" id="KW-0378">Hydrolase</keyword>
<dbReference type="InterPro" id="IPR001967">
    <property type="entry name" value="Peptidase_S11_N"/>
</dbReference>
<evidence type="ECO:0000256" key="5">
    <source>
        <dbReference type="ARBA" id="ARBA00022645"/>
    </source>
</evidence>
<proteinExistence type="inferred from homology"/>
<dbReference type="PANTHER" id="PTHR21581:SF6">
    <property type="entry name" value="TRAFFICKING PROTEIN PARTICLE COMPLEX SUBUNIT 12"/>
    <property type="match status" value="1"/>
</dbReference>
<keyword evidence="5 18" id="KW-0121">Carboxypeptidase</keyword>
<keyword evidence="9" id="KW-0133">Cell shape</keyword>
<evidence type="ECO:0000256" key="9">
    <source>
        <dbReference type="ARBA" id="ARBA00022960"/>
    </source>
</evidence>
<evidence type="ECO:0000313" key="19">
    <source>
        <dbReference type="Proteomes" id="UP000694660"/>
    </source>
</evidence>
<dbReference type="InterPro" id="IPR012338">
    <property type="entry name" value="Beta-lactam/transpept-like"/>
</dbReference>
<evidence type="ECO:0000256" key="12">
    <source>
        <dbReference type="ARBA" id="ARBA00034000"/>
    </source>
</evidence>
<dbReference type="Pfam" id="PF00768">
    <property type="entry name" value="Peptidase_S11"/>
    <property type="match status" value="1"/>
</dbReference>
<dbReference type="InterPro" id="IPR018044">
    <property type="entry name" value="Peptidase_S11"/>
</dbReference>
<feature type="active site" description="Acyl-ester intermediate" evidence="13">
    <location>
        <position position="55"/>
    </location>
</feature>